<evidence type="ECO:0000313" key="2">
    <source>
        <dbReference type="Proteomes" id="UP000619033"/>
    </source>
</evidence>
<gene>
    <name evidence="1" type="ORF">JI744_07185</name>
</gene>
<dbReference type="RefSeq" id="WP_202659013.1">
    <property type="nucleotide sequence ID" value="NZ_JAESVP010000003.1"/>
</dbReference>
<accession>A0A8J7MSW1</accession>
<evidence type="ECO:0000313" key="1">
    <source>
        <dbReference type="EMBL" id="MBL4927884.1"/>
    </source>
</evidence>
<sequence length="184" mass="18968">MDYSIWTGVLMLSGAVGATLMTDHEQADTDDLSHAPMPDPVAHMTAAPVAPEHDIAAHRDTLAWFLEGEDGPGTLPAQAPEAMDHTAPDAETNHHDLVIPLEDHAELPLIEGFEPGGHVLELLYTPATDPATGAALPPALSITANDDGSGSIISLDGTAVAEVAGVTSLSPDDITLVPDHLAAA</sequence>
<organism evidence="1 2">
    <name type="scientific">Fuscibacter oryzae</name>
    <dbReference type="NCBI Taxonomy" id="2803939"/>
    <lineage>
        <taxon>Bacteria</taxon>
        <taxon>Pseudomonadati</taxon>
        <taxon>Pseudomonadota</taxon>
        <taxon>Alphaproteobacteria</taxon>
        <taxon>Rhodobacterales</taxon>
        <taxon>Paracoccaceae</taxon>
        <taxon>Fuscibacter</taxon>
    </lineage>
</organism>
<protein>
    <submittedName>
        <fullName evidence="1">Uncharacterized protein</fullName>
    </submittedName>
</protein>
<dbReference type="Proteomes" id="UP000619033">
    <property type="component" value="Unassembled WGS sequence"/>
</dbReference>
<reference evidence="1" key="1">
    <citation type="submission" date="2021-01" db="EMBL/GenBank/DDBJ databases">
        <title>Genome seq and assembly of Tabrizicola sp. KVB23.</title>
        <authorList>
            <person name="Chhetri G."/>
        </authorList>
    </citation>
    <scope>NUCLEOTIDE SEQUENCE</scope>
    <source>
        <strain evidence="1">KVB23</strain>
    </source>
</reference>
<proteinExistence type="predicted"/>
<name>A0A8J7MSW1_9RHOB</name>
<comment type="caution">
    <text evidence="1">The sequence shown here is derived from an EMBL/GenBank/DDBJ whole genome shotgun (WGS) entry which is preliminary data.</text>
</comment>
<keyword evidence="2" id="KW-1185">Reference proteome</keyword>
<dbReference type="EMBL" id="JAESVP010000003">
    <property type="protein sequence ID" value="MBL4927884.1"/>
    <property type="molecule type" value="Genomic_DNA"/>
</dbReference>
<dbReference type="AlphaFoldDB" id="A0A8J7MSW1"/>